<dbReference type="Proteomes" id="UP000789405">
    <property type="component" value="Unassembled WGS sequence"/>
</dbReference>
<accession>A0A9N9J9W4</accession>
<dbReference type="OrthoDB" id="2437912at2759"/>
<evidence type="ECO:0000313" key="3">
    <source>
        <dbReference type="Proteomes" id="UP000789405"/>
    </source>
</evidence>
<dbReference type="AlphaFoldDB" id="A0A9N9J9W4"/>
<name>A0A9N9J9W4_9GLOM</name>
<reference evidence="2" key="1">
    <citation type="submission" date="2021-06" db="EMBL/GenBank/DDBJ databases">
        <authorList>
            <person name="Kallberg Y."/>
            <person name="Tangrot J."/>
            <person name="Rosling A."/>
        </authorList>
    </citation>
    <scope>NUCLEOTIDE SEQUENCE</scope>
    <source>
        <strain evidence="2">MA453B</strain>
    </source>
</reference>
<feature type="compositionally biased region" description="Polar residues" evidence="1">
    <location>
        <begin position="1"/>
        <end position="17"/>
    </location>
</feature>
<sequence>MSSEDNVARVTRSSSSALGGIGANPMGEDHVAHVTQQSSTALEGVGANPNPNPIPL</sequence>
<feature type="non-terminal residue" evidence="2">
    <location>
        <position position="1"/>
    </location>
</feature>
<comment type="caution">
    <text evidence="2">The sequence shown here is derived from an EMBL/GenBank/DDBJ whole genome shotgun (WGS) entry which is preliminary data.</text>
</comment>
<evidence type="ECO:0000256" key="1">
    <source>
        <dbReference type="SAM" id="MobiDB-lite"/>
    </source>
</evidence>
<proteinExistence type="predicted"/>
<keyword evidence="3" id="KW-1185">Reference proteome</keyword>
<gene>
    <name evidence="2" type="ORF">DERYTH_LOCUS18666</name>
</gene>
<feature type="region of interest" description="Disordered" evidence="1">
    <location>
        <begin position="1"/>
        <end position="56"/>
    </location>
</feature>
<protein>
    <submittedName>
        <fullName evidence="2">9162_t:CDS:1</fullName>
    </submittedName>
</protein>
<organism evidence="2 3">
    <name type="scientific">Dentiscutata erythropus</name>
    <dbReference type="NCBI Taxonomy" id="1348616"/>
    <lineage>
        <taxon>Eukaryota</taxon>
        <taxon>Fungi</taxon>
        <taxon>Fungi incertae sedis</taxon>
        <taxon>Mucoromycota</taxon>
        <taxon>Glomeromycotina</taxon>
        <taxon>Glomeromycetes</taxon>
        <taxon>Diversisporales</taxon>
        <taxon>Gigasporaceae</taxon>
        <taxon>Dentiscutata</taxon>
    </lineage>
</organism>
<dbReference type="EMBL" id="CAJVPY010019259">
    <property type="protein sequence ID" value="CAG8770808.1"/>
    <property type="molecule type" value="Genomic_DNA"/>
</dbReference>
<evidence type="ECO:0000313" key="2">
    <source>
        <dbReference type="EMBL" id="CAG8770808.1"/>
    </source>
</evidence>